<evidence type="ECO:0000313" key="4">
    <source>
        <dbReference type="Proteomes" id="UP000051249"/>
    </source>
</evidence>
<gene>
    <name evidence="3" type="ORF">IV88_GL000897</name>
</gene>
<dbReference type="Proteomes" id="UP000051249">
    <property type="component" value="Unassembled WGS sequence"/>
</dbReference>
<proteinExistence type="predicted"/>
<organism evidence="3 4">
    <name type="scientific">Pediococcus argentinicus</name>
    <dbReference type="NCBI Taxonomy" id="480391"/>
    <lineage>
        <taxon>Bacteria</taxon>
        <taxon>Bacillati</taxon>
        <taxon>Bacillota</taxon>
        <taxon>Bacilli</taxon>
        <taxon>Lactobacillales</taxon>
        <taxon>Lactobacillaceae</taxon>
        <taxon>Pediococcus</taxon>
    </lineage>
</organism>
<keyword evidence="1" id="KW-0732">Signal</keyword>
<reference evidence="3 4" key="1">
    <citation type="journal article" date="2015" name="Genome Announc.">
        <title>Expanding the biotechnology potential of lactobacilli through comparative genomics of 213 strains and associated genera.</title>
        <authorList>
            <person name="Sun Z."/>
            <person name="Harris H.M."/>
            <person name="McCann A."/>
            <person name="Guo C."/>
            <person name="Argimon S."/>
            <person name="Zhang W."/>
            <person name="Yang X."/>
            <person name="Jeffery I.B."/>
            <person name="Cooney J.C."/>
            <person name="Kagawa T.F."/>
            <person name="Liu W."/>
            <person name="Song Y."/>
            <person name="Salvetti E."/>
            <person name="Wrobel A."/>
            <person name="Rasinkangas P."/>
            <person name="Parkhill J."/>
            <person name="Rea M.C."/>
            <person name="O'Sullivan O."/>
            <person name="Ritari J."/>
            <person name="Douillard F.P."/>
            <person name="Paul Ross R."/>
            <person name="Yang R."/>
            <person name="Briner A.E."/>
            <person name="Felis G.E."/>
            <person name="de Vos W.M."/>
            <person name="Barrangou R."/>
            <person name="Klaenhammer T.R."/>
            <person name="Caufield P.W."/>
            <person name="Cui Y."/>
            <person name="Zhang H."/>
            <person name="O'Toole P.W."/>
        </authorList>
    </citation>
    <scope>NUCLEOTIDE SEQUENCE [LARGE SCALE GENOMIC DNA]</scope>
    <source>
        <strain evidence="3 4">DSM 23026</strain>
    </source>
</reference>
<evidence type="ECO:0000313" key="3">
    <source>
        <dbReference type="EMBL" id="KRO23688.1"/>
    </source>
</evidence>
<sequence>MTLKVKLFTALALGTVAISGLAPVVGHAEEVSTGQTQADFTIHKNTHALTLDQAPNMSFESLALTDILSEETETQLIASTRSRATQAEAVNNTLKITDTHPDDKKPNWTLKAAMSNFKTNKTQELSTSGISLGKLTGDGPDITPGTTIGLGTEGTVLSYDGSGDNPANRTLKLGSDTKLHLLRNSHLDHDTTDATAEITWTLGTDISTTLK</sequence>
<feature type="signal peptide" evidence="1">
    <location>
        <begin position="1"/>
        <end position="28"/>
    </location>
</feature>
<dbReference type="Pfam" id="PF13731">
    <property type="entry name" value="WxL"/>
    <property type="match status" value="1"/>
</dbReference>
<dbReference type="EMBL" id="JQCQ01000028">
    <property type="protein sequence ID" value="KRO23688.1"/>
    <property type="molecule type" value="Genomic_DNA"/>
</dbReference>
<accession>A0A0R2NCS2</accession>
<feature type="chain" id="PRO_5006421023" description="WxL domain-containing protein" evidence="1">
    <location>
        <begin position="29"/>
        <end position="211"/>
    </location>
</feature>
<dbReference type="InterPro" id="IPR027994">
    <property type="entry name" value="WxL_dom"/>
</dbReference>
<evidence type="ECO:0000256" key="1">
    <source>
        <dbReference type="SAM" id="SignalP"/>
    </source>
</evidence>
<name>A0A0R2NCS2_9LACO</name>
<feature type="domain" description="WxL" evidence="2">
    <location>
        <begin position="43"/>
        <end position="174"/>
    </location>
</feature>
<keyword evidence="4" id="KW-1185">Reference proteome</keyword>
<dbReference type="RefSeq" id="WP_057800096.1">
    <property type="nucleotide sequence ID" value="NZ_BJZZ01000027.1"/>
</dbReference>
<evidence type="ECO:0000259" key="2">
    <source>
        <dbReference type="Pfam" id="PF13731"/>
    </source>
</evidence>
<dbReference type="PATRIC" id="fig|480391.4.peg.910"/>
<protein>
    <recommendedName>
        <fullName evidence="2">WxL domain-containing protein</fullName>
    </recommendedName>
</protein>
<dbReference type="AlphaFoldDB" id="A0A0R2NCS2"/>
<comment type="caution">
    <text evidence="3">The sequence shown here is derived from an EMBL/GenBank/DDBJ whole genome shotgun (WGS) entry which is preliminary data.</text>
</comment>